<sequence length="320" mass="34088">MSYYPGTATTSRQAVGGGYYDTMPSSSSQAQLSVQTYDPYAVAAPPPLTIPPVAAADLPSSSSSTGLPQQHRASSGAWSPQDDATLLQARAQGQNWAQIQAAYFPFKTPNACRKRHERLMERRGADDWDARKMERLAREYMTMRKEIWGPLAQRTGEKWNVVEQKCMSRGLKNLQSASRSCARRERLERSGQHQHQHMGQHGGLSGYDDDSGISGIGGLTPAVDVDEEEEVDELQAAHYGAGGASSSPEPHSSATSSSSGGGGYSYSAYAAAAAQGYHQGYGGVQHHQQGAYAVGAGGRMGSEGGMGIDAIIHPGPGRRV</sequence>
<dbReference type="PANTHER" id="PTHR23246:SF13">
    <property type="entry name" value="GH12359P"/>
    <property type="match status" value="1"/>
</dbReference>
<dbReference type="CDD" id="cd00167">
    <property type="entry name" value="SANT"/>
    <property type="match status" value="1"/>
</dbReference>
<dbReference type="InterPro" id="IPR001005">
    <property type="entry name" value="SANT/Myb"/>
</dbReference>
<gene>
    <name evidence="3" type="ORF">E0L32_004641</name>
</gene>
<comment type="caution">
    <text evidence="3">The sequence shown here is derived from an EMBL/GenBank/DDBJ whole genome shotgun (WGS) entry which is preliminary data.</text>
</comment>
<accession>A0A507B9S4</accession>
<feature type="region of interest" description="Disordered" evidence="1">
    <location>
        <begin position="53"/>
        <end position="80"/>
    </location>
</feature>
<dbReference type="InterPro" id="IPR009057">
    <property type="entry name" value="Homeodomain-like_sf"/>
</dbReference>
<dbReference type="EMBL" id="SKBQ01000022">
    <property type="protein sequence ID" value="TPX15364.1"/>
    <property type="molecule type" value="Genomic_DNA"/>
</dbReference>
<name>A0A507B9S4_9PEZI</name>
<dbReference type="PROSITE" id="PS50090">
    <property type="entry name" value="MYB_LIKE"/>
    <property type="match status" value="1"/>
</dbReference>
<keyword evidence="4" id="KW-1185">Reference proteome</keyword>
<reference evidence="3 4" key="1">
    <citation type="submission" date="2019-06" db="EMBL/GenBank/DDBJ databases">
        <title>Draft genome sequence of the filamentous fungus Phialemoniopsis curvata isolated from diesel fuel.</title>
        <authorList>
            <person name="Varaljay V.A."/>
            <person name="Lyon W.J."/>
            <person name="Crouch A.L."/>
            <person name="Drake C.E."/>
            <person name="Hollomon J.M."/>
            <person name="Nadeau L.J."/>
            <person name="Nunn H.S."/>
            <person name="Stevenson B.S."/>
            <person name="Bojanowski C.L."/>
            <person name="Crookes-Goodson W.J."/>
        </authorList>
    </citation>
    <scope>NUCLEOTIDE SEQUENCE [LARGE SCALE GENOMIC DNA]</scope>
    <source>
        <strain evidence="3 4">D216</strain>
    </source>
</reference>
<dbReference type="InParanoid" id="A0A507B9S4"/>
<evidence type="ECO:0000313" key="4">
    <source>
        <dbReference type="Proteomes" id="UP000319257"/>
    </source>
</evidence>
<evidence type="ECO:0000256" key="1">
    <source>
        <dbReference type="SAM" id="MobiDB-lite"/>
    </source>
</evidence>
<protein>
    <recommendedName>
        <fullName evidence="2">Myb-like domain-containing protein</fullName>
    </recommendedName>
</protein>
<feature type="compositionally biased region" description="Polar residues" evidence="1">
    <location>
        <begin position="59"/>
        <end position="78"/>
    </location>
</feature>
<dbReference type="GeneID" id="41972088"/>
<proteinExistence type="predicted"/>
<evidence type="ECO:0000259" key="2">
    <source>
        <dbReference type="PROSITE" id="PS50090"/>
    </source>
</evidence>
<dbReference type="OrthoDB" id="4151352at2759"/>
<organism evidence="3 4">
    <name type="scientific">Thyridium curvatum</name>
    <dbReference type="NCBI Taxonomy" id="1093900"/>
    <lineage>
        <taxon>Eukaryota</taxon>
        <taxon>Fungi</taxon>
        <taxon>Dikarya</taxon>
        <taxon>Ascomycota</taxon>
        <taxon>Pezizomycotina</taxon>
        <taxon>Sordariomycetes</taxon>
        <taxon>Sordariomycetidae</taxon>
        <taxon>Thyridiales</taxon>
        <taxon>Thyridiaceae</taxon>
        <taxon>Thyridium</taxon>
    </lineage>
</organism>
<dbReference type="SUPFAM" id="SSF46689">
    <property type="entry name" value="Homeodomain-like"/>
    <property type="match status" value="1"/>
</dbReference>
<dbReference type="Pfam" id="PF13921">
    <property type="entry name" value="Myb_DNA-bind_6"/>
    <property type="match status" value="1"/>
</dbReference>
<dbReference type="STRING" id="1093900.A0A507B9S4"/>
<feature type="region of interest" description="Disordered" evidence="1">
    <location>
        <begin position="173"/>
        <end position="220"/>
    </location>
</feature>
<feature type="domain" description="Myb-like" evidence="2">
    <location>
        <begin position="70"/>
        <end position="120"/>
    </location>
</feature>
<evidence type="ECO:0000313" key="3">
    <source>
        <dbReference type="EMBL" id="TPX15364.1"/>
    </source>
</evidence>
<dbReference type="InterPro" id="IPR053095">
    <property type="entry name" value="Actin-binding/GATA_Znf"/>
</dbReference>
<feature type="region of interest" description="Disordered" evidence="1">
    <location>
        <begin position="240"/>
        <end position="261"/>
    </location>
</feature>
<feature type="compositionally biased region" description="Low complexity" evidence="1">
    <location>
        <begin position="240"/>
        <end position="258"/>
    </location>
</feature>
<dbReference type="Gene3D" id="1.10.10.60">
    <property type="entry name" value="Homeodomain-like"/>
    <property type="match status" value="1"/>
</dbReference>
<dbReference type="Proteomes" id="UP000319257">
    <property type="component" value="Unassembled WGS sequence"/>
</dbReference>
<dbReference type="AlphaFoldDB" id="A0A507B9S4"/>
<dbReference type="PANTHER" id="PTHR23246">
    <property type="entry name" value="NEW-GLUE PROTEIN"/>
    <property type="match status" value="1"/>
</dbReference>
<dbReference type="RefSeq" id="XP_030997075.1">
    <property type="nucleotide sequence ID" value="XM_031139074.1"/>
</dbReference>
<feature type="compositionally biased region" description="Basic and acidic residues" evidence="1">
    <location>
        <begin position="182"/>
        <end position="191"/>
    </location>
</feature>